<keyword evidence="3 5" id="KW-1133">Transmembrane helix</keyword>
<evidence type="ECO:0000256" key="5">
    <source>
        <dbReference type="SAM" id="Phobius"/>
    </source>
</evidence>
<dbReference type="EMBL" id="SPLM01000041">
    <property type="protein sequence ID" value="TMW64089.1"/>
    <property type="molecule type" value="Genomic_DNA"/>
</dbReference>
<reference evidence="7" key="1">
    <citation type="submission" date="2019-03" db="EMBL/GenBank/DDBJ databases">
        <title>Long read genome sequence of the mycoparasitic Pythium oligandrum ATCC 38472 isolated from sugarbeet rhizosphere.</title>
        <authorList>
            <person name="Gaulin E."/>
        </authorList>
    </citation>
    <scope>NUCLEOTIDE SEQUENCE</scope>
    <source>
        <strain evidence="7">ATCC 38472_TT</strain>
    </source>
</reference>
<proteinExistence type="predicted"/>
<evidence type="ECO:0000259" key="6">
    <source>
        <dbReference type="Pfam" id="PF08016"/>
    </source>
</evidence>
<feature type="transmembrane region" description="Helical" evidence="5">
    <location>
        <begin position="301"/>
        <end position="326"/>
    </location>
</feature>
<dbReference type="InterPro" id="IPR051223">
    <property type="entry name" value="Polycystin"/>
</dbReference>
<comment type="subcellular location">
    <subcellularLocation>
        <location evidence="1">Membrane</location>
        <topology evidence="1">Multi-pass membrane protein</topology>
    </subcellularLocation>
</comment>
<evidence type="ECO:0000256" key="3">
    <source>
        <dbReference type="ARBA" id="ARBA00022989"/>
    </source>
</evidence>
<evidence type="ECO:0000256" key="4">
    <source>
        <dbReference type="ARBA" id="ARBA00023136"/>
    </source>
</evidence>
<organism evidence="7 8">
    <name type="scientific">Pythium oligandrum</name>
    <name type="common">Mycoparasitic fungus</name>
    <dbReference type="NCBI Taxonomy" id="41045"/>
    <lineage>
        <taxon>Eukaryota</taxon>
        <taxon>Sar</taxon>
        <taxon>Stramenopiles</taxon>
        <taxon>Oomycota</taxon>
        <taxon>Peronosporomycetes</taxon>
        <taxon>Pythiales</taxon>
        <taxon>Pythiaceae</taxon>
        <taxon>Pythium</taxon>
    </lineage>
</organism>
<name>A0A8K1CIA9_PYTOL</name>
<dbReference type="Pfam" id="PF08016">
    <property type="entry name" value="PKD_channel"/>
    <property type="match status" value="1"/>
</dbReference>
<dbReference type="PANTHER" id="PTHR10877:SF183">
    <property type="entry name" value="AT14535P-RELATED"/>
    <property type="match status" value="1"/>
</dbReference>
<dbReference type="PANTHER" id="PTHR10877">
    <property type="entry name" value="POLYCYSTIN FAMILY MEMBER"/>
    <property type="match status" value="1"/>
</dbReference>
<keyword evidence="2 5" id="KW-0812">Transmembrane</keyword>
<keyword evidence="8" id="KW-1185">Reference proteome</keyword>
<dbReference type="InterPro" id="IPR013122">
    <property type="entry name" value="PKD1_2_channel"/>
</dbReference>
<comment type="caution">
    <text evidence="7">The sequence shown here is derived from an EMBL/GenBank/DDBJ whole genome shotgun (WGS) entry which is preliminary data.</text>
</comment>
<evidence type="ECO:0000256" key="1">
    <source>
        <dbReference type="ARBA" id="ARBA00004141"/>
    </source>
</evidence>
<protein>
    <recommendedName>
        <fullName evidence="6">Polycystin cation channel PKD1/PKD2 domain-containing protein</fullName>
    </recommendedName>
</protein>
<dbReference type="GO" id="GO:0016020">
    <property type="term" value="C:membrane"/>
    <property type="evidence" value="ECO:0007669"/>
    <property type="project" value="UniProtKB-SubCell"/>
</dbReference>
<feature type="transmembrane region" description="Helical" evidence="5">
    <location>
        <begin position="40"/>
        <end position="59"/>
    </location>
</feature>
<dbReference type="AlphaFoldDB" id="A0A8K1CIA9"/>
<evidence type="ECO:0000256" key="2">
    <source>
        <dbReference type="ARBA" id="ARBA00022692"/>
    </source>
</evidence>
<accession>A0A8K1CIA9</accession>
<feature type="transmembrane region" description="Helical" evidence="5">
    <location>
        <begin position="259"/>
        <end position="280"/>
    </location>
</feature>
<evidence type="ECO:0000313" key="8">
    <source>
        <dbReference type="Proteomes" id="UP000794436"/>
    </source>
</evidence>
<dbReference type="Gene3D" id="1.10.287.70">
    <property type="match status" value="1"/>
</dbReference>
<dbReference type="Proteomes" id="UP000794436">
    <property type="component" value="Unassembled WGS sequence"/>
</dbReference>
<sequence length="524" mass="58941">MASEQKSKVAVLKTPQDEEITISYQDALGTLRHDRHMKRAILGIPFPVVYFCLFVAMLFQHVPTESLYQQAFSVSSVLDSTGTDASTTDTTMKYENIQTISDVFDWLTNTFVPNVFITTDYNNDTLTQDKWGRIAMFNKVLGAVNLETTTAKIHPCQAQPFLTTLYPQCYDAANVNTSNVLISFDTSAYEATDVIARLKARGDWLDFATQQLVITVVTYNGELQGYTVSKLQLDFHQGGYIELSSTITPTISDPYKKTAAITLDVLVGICFLATILDPAWHFVKAIRQDGRHFLRKIESWGLVDLCSTGFVAAFYGLWFSMVAMMYTKEFRENLARLVVSGKTFDANSDERLGLLAVTDALEEVANITIAMRLLAMLSVFALGAQILTQFRFHPRLNILTRTIANALHQFAAFFVVFIVIFMTFSVSGMVLFGDRVEDFSTLPRTFEACINMLFGNFDYSIIRNLQAPVGMLYYWAYMVVVCLVLLNMMLAIVLDSYAEVTEQSAKIKRSASFRRTLENIINTA</sequence>
<feature type="domain" description="Polycystin cation channel PKD1/PKD2" evidence="6">
    <location>
        <begin position="361"/>
        <end position="500"/>
    </location>
</feature>
<keyword evidence="4 5" id="KW-0472">Membrane</keyword>
<evidence type="ECO:0000313" key="7">
    <source>
        <dbReference type="EMBL" id="TMW64089.1"/>
    </source>
</evidence>
<dbReference type="OrthoDB" id="444119at2759"/>
<feature type="transmembrane region" description="Helical" evidence="5">
    <location>
        <begin position="410"/>
        <end position="432"/>
    </location>
</feature>
<gene>
    <name evidence="7" type="ORF">Poli38472_014206</name>
</gene>
<feature type="transmembrane region" description="Helical" evidence="5">
    <location>
        <begin position="369"/>
        <end position="390"/>
    </location>
</feature>
<feature type="transmembrane region" description="Helical" evidence="5">
    <location>
        <begin position="472"/>
        <end position="494"/>
    </location>
</feature>